<evidence type="ECO:0000256" key="4">
    <source>
        <dbReference type="ARBA" id="ARBA00023125"/>
    </source>
</evidence>
<keyword evidence="5" id="KW-0010">Activator</keyword>
<feature type="domain" description="Myb-like" evidence="8">
    <location>
        <begin position="7"/>
        <end position="59"/>
    </location>
</feature>
<dbReference type="GO" id="GO:0003677">
    <property type="term" value="F:DNA binding"/>
    <property type="evidence" value="ECO:0007669"/>
    <property type="project" value="UniProtKB-KW"/>
</dbReference>
<dbReference type="Gene3D" id="1.10.10.60">
    <property type="entry name" value="Homeodomain-like"/>
    <property type="match status" value="2"/>
</dbReference>
<dbReference type="InterPro" id="IPR017930">
    <property type="entry name" value="Myb_dom"/>
</dbReference>
<dbReference type="InterPro" id="IPR001005">
    <property type="entry name" value="SANT/Myb"/>
</dbReference>
<keyword evidence="6" id="KW-0804">Transcription</keyword>
<keyword evidence="7" id="KW-0539">Nucleus</keyword>
<comment type="subcellular location">
    <subcellularLocation>
        <location evidence="1">Nucleus</location>
    </subcellularLocation>
</comment>
<keyword evidence="2" id="KW-0677">Repeat</keyword>
<evidence type="ECO:0000256" key="2">
    <source>
        <dbReference type="ARBA" id="ARBA00022737"/>
    </source>
</evidence>
<keyword evidence="4" id="KW-0238">DNA-binding</keyword>
<evidence type="ECO:0000256" key="1">
    <source>
        <dbReference type="ARBA" id="ARBA00004123"/>
    </source>
</evidence>
<dbReference type="PROSITE" id="PS50090">
    <property type="entry name" value="MYB_LIKE"/>
    <property type="match status" value="2"/>
</dbReference>
<sequence length="266" mass="30853">MEKSKTRSGVRKGAWTYEEDKLLKSCIRKYGKGKWHLVPQRAGLNRCRKSCRLRWLNYLNPTINKESLSDDEVDMMLRLHKLLGNRWSLIAARLPGRTSNYVKNYWHTHLRKKAISRKLEEEEENKEKEKLKETIKPHEIIKPKARTFSANSPWLNRKCINFKTPIVTVSTKDGTVAKDSDIENPMIPINSDGDCAAQPYTGNYTTSSAMWWENLLNVSNDKIGLCSLLQEEDSKYVNFLSEVPNVNDGNWNSKIYEFESILDILN</sequence>
<protein>
    <submittedName>
        <fullName evidence="10">R2R3 MYB protein</fullName>
    </submittedName>
</protein>
<evidence type="ECO:0000259" key="9">
    <source>
        <dbReference type="PROSITE" id="PS51294"/>
    </source>
</evidence>
<dbReference type="GO" id="GO:0005634">
    <property type="term" value="C:nucleus"/>
    <property type="evidence" value="ECO:0007669"/>
    <property type="project" value="UniProtKB-SubCell"/>
</dbReference>
<dbReference type="SUPFAM" id="SSF46689">
    <property type="entry name" value="Homeodomain-like"/>
    <property type="match status" value="1"/>
</dbReference>
<dbReference type="CDD" id="cd00167">
    <property type="entry name" value="SANT"/>
    <property type="match status" value="2"/>
</dbReference>
<evidence type="ECO:0000256" key="3">
    <source>
        <dbReference type="ARBA" id="ARBA00023015"/>
    </source>
</evidence>
<organism evidence="10">
    <name type="scientific">Trifolium arvense</name>
    <name type="common">rabbitfoot clover</name>
    <dbReference type="NCBI Taxonomy" id="361560"/>
    <lineage>
        <taxon>Eukaryota</taxon>
        <taxon>Viridiplantae</taxon>
        <taxon>Streptophyta</taxon>
        <taxon>Embryophyta</taxon>
        <taxon>Tracheophyta</taxon>
        <taxon>Spermatophyta</taxon>
        <taxon>Magnoliopsida</taxon>
        <taxon>eudicotyledons</taxon>
        <taxon>Gunneridae</taxon>
        <taxon>Pentapetalae</taxon>
        <taxon>rosids</taxon>
        <taxon>fabids</taxon>
        <taxon>Fabales</taxon>
        <taxon>Fabaceae</taxon>
        <taxon>Papilionoideae</taxon>
        <taxon>50 kb inversion clade</taxon>
        <taxon>NPAAA clade</taxon>
        <taxon>Hologalegina</taxon>
        <taxon>IRL clade</taxon>
        <taxon>Trifolieae</taxon>
        <taxon>Trifolium</taxon>
    </lineage>
</organism>
<evidence type="ECO:0000256" key="6">
    <source>
        <dbReference type="ARBA" id="ARBA00023163"/>
    </source>
</evidence>
<keyword evidence="3" id="KW-0805">Transcription regulation</keyword>
<dbReference type="InterPro" id="IPR009057">
    <property type="entry name" value="Homeodomain-like_sf"/>
</dbReference>
<dbReference type="FunFam" id="1.10.10.60:FF:000218">
    <property type="entry name" value="Myb transcription factor"/>
    <property type="match status" value="1"/>
</dbReference>
<dbReference type="PANTHER" id="PTHR47999:SF24">
    <property type="entry name" value="TRANSCRIPTION FACTOR MYB90"/>
    <property type="match status" value="1"/>
</dbReference>
<dbReference type="AlphaFoldDB" id="A0A097J9Z1"/>
<evidence type="ECO:0000256" key="7">
    <source>
        <dbReference type="ARBA" id="ARBA00023242"/>
    </source>
</evidence>
<accession>A0A097J9Z1</accession>
<feature type="domain" description="HTH myb-type" evidence="9">
    <location>
        <begin position="7"/>
        <end position="63"/>
    </location>
</feature>
<proteinExistence type="predicted"/>
<dbReference type="Pfam" id="PF00249">
    <property type="entry name" value="Myb_DNA-binding"/>
    <property type="match status" value="2"/>
</dbReference>
<evidence type="ECO:0000313" key="10">
    <source>
        <dbReference type="EMBL" id="AIT76573.1"/>
    </source>
</evidence>
<feature type="domain" description="Myb-like" evidence="8">
    <location>
        <begin position="60"/>
        <end position="110"/>
    </location>
</feature>
<dbReference type="InterPro" id="IPR015495">
    <property type="entry name" value="Myb_TF_plants"/>
</dbReference>
<dbReference type="EMBL" id="KM199579">
    <property type="protein sequence ID" value="AIT76573.1"/>
    <property type="molecule type" value="Genomic_DNA"/>
</dbReference>
<dbReference type="PROSITE" id="PS51294">
    <property type="entry name" value="HTH_MYB"/>
    <property type="match status" value="2"/>
</dbReference>
<dbReference type="GO" id="GO:0080090">
    <property type="term" value="P:regulation of primary metabolic process"/>
    <property type="evidence" value="ECO:0007669"/>
    <property type="project" value="UniProtKB-ARBA"/>
</dbReference>
<dbReference type="SMART" id="SM00717">
    <property type="entry name" value="SANT"/>
    <property type="match status" value="2"/>
</dbReference>
<evidence type="ECO:0000259" key="8">
    <source>
        <dbReference type="PROSITE" id="PS50090"/>
    </source>
</evidence>
<reference evidence="10" key="1">
    <citation type="journal article" date="2014" name="New Phytol.">
        <title>Anthocyanin leaf markings are regulated by a family of R2R3-MYB genes in the genus Trifolium.</title>
        <authorList>
            <person name="Albert N.W."/>
            <person name="Griffiths A.G."/>
            <person name="Cousins G.R."/>
            <person name="Verry I.M."/>
            <person name="Williams W.M."/>
        </authorList>
    </citation>
    <scope>NUCLEOTIDE SEQUENCE</scope>
    <source>
        <strain evidence="10">Ta_RED_LEAF_DIFFUSE</strain>
    </source>
</reference>
<name>A0A097J9Z1_9FABA</name>
<dbReference type="PANTHER" id="PTHR47999">
    <property type="entry name" value="TRANSCRIPTION FACTOR MYB8-RELATED-RELATED"/>
    <property type="match status" value="1"/>
</dbReference>
<feature type="domain" description="HTH myb-type" evidence="9">
    <location>
        <begin position="64"/>
        <end position="114"/>
    </location>
</feature>
<evidence type="ECO:0000256" key="5">
    <source>
        <dbReference type="ARBA" id="ARBA00023159"/>
    </source>
</evidence>